<evidence type="ECO:0000256" key="2">
    <source>
        <dbReference type="ARBA" id="ARBA00022989"/>
    </source>
</evidence>
<evidence type="ECO:0000256" key="1">
    <source>
        <dbReference type="ARBA" id="ARBA00022692"/>
    </source>
</evidence>
<keyword evidence="4" id="KW-0187">Copper transport</keyword>
<dbReference type="GO" id="GO:0016020">
    <property type="term" value="C:membrane"/>
    <property type="evidence" value="ECO:0007669"/>
    <property type="project" value="UniProtKB-SubCell"/>
</dbReference>
<evidence type="ECO:0000256" key="3">
    <source>
        <dbReference type="ARBA" id="ARBA00023136"/>
    </source>
</evidence>
<dbReference type="Proteomes" id="UP000028045">
    <property type="component" value="Unassembled WGS sequence"/>
</dbReference>
<name>A0A084BBM5_STACB</name>
<keyword evidence="4" id="KW-0813">Transport</keyword>
<dbReference type="Pfam" id="PF04145">
    <property type="entry name" value="Ctr"/>
    <property type="match status" value="1"/>
</dbReference>
<dbReference type="EMBL" id="KL647405">
    <property type="protein sequence ID" value="KEY74954.1"/>
    <property type="molecule type" value="Genomic_DNA"/>
</dbReference>
<dbReference type="GO" id="GO:0005375">
    <property type="term" value="F:copper ion transmembrane transporter activity"/>
    <property type="evidence" value="ECO:0007669"/>
    <property type="project" value="UniProtKB-UniRule"/>
</dbReference>
<comment type="subcellular location">
    <subcellularLocation>
        <location evidence="4">Membrane</location>
        <topology evidence="4">Multi-pass membrane protein</topology>
    </subcellularLocation>
</comment>
<gene>
    <name evidence="5" type="ORF">S7711_01303</name>
</gene>
<proteinExistence type="inferred from homology"/>
<evidence type="ECO:0000313" key="6">
    <source>
        <dbReference type="Proteomes" id="UP000028045"/>
    </source>
</evidence>
<accession>A0A084BBM5</accession>
<keyword evidence="2 4" id="KW-1133">Transmembrane helix</keyword>
<organism evidence="5 6">
    <name type="scientific">Stachybotrys chartarum (strain CBS 109288 / IBT 7711)</name>
    <name type="common">Toxic black mold</name>
    <name type="synonym">Stilbospora chartarum</name>
    <dbReference type="NCBI Taxonomy" id="1280523"/>
    <lineage>
        <taxon>Eukaryota</taxon>
        <taxon>Fungi</taxon>
        <taxon>Dikarya</taxon>
        <taxon>Ascomycota</taxon>
        <taxon>Pezizomycotina</taxon>
        <taxon>Sordariomycetes</taxon>
        <taxon>Hypocreomycetidae</taxon>
        <taxon>Hypocreales</taxon>
        <taxon>Stachybotryaceae</taxon>
        <taxon>Stachybotrys</taxon>
    </lineage>
</organism>
<feature type="transmembrane region" description="Helical" evidence="4">
    <location>
        <begin position="38"/>
        <end position="58"/>
    </location>
</feature>
<protein>
    <recommendedName>
        <fullName evidence="4">Copper transport protein</fullName>
    </recommendedName>
</protein>
<evidence type="ECO:0000256" key="4">
    <source>
        <dbReference type="RuleBase" id="RU367022"/>
    </source>
</evidence>
<sequence length="71" mass="7858">MESHVSTTMPSTEGIPMTFLQSAQTPLFISSWTPITNAQYAATCLFLVVLCGFMRFLLSIKPIVAAHLWPL</sequence>
<keyword evidence="4" id="KW-0186">Copper</keyword>
<evidence type="ECO:0000313" key="5">
    <source>
        <dbReference type="EMBL" id="KEY74954.1"/>
    </source>
</evidence>
<keyword evidence="6" id="KW-1185">Reference proteome</keyword>
<keyword evidence="4" id="KW-0406">Ion transport</keyword>
<comment type="similarity">
    <text evidence="4">Belongs to the copper transporter (Ctr) (TC 1.A.56) family. SLC31A subfamily.</text>
</comment>
<dbReference type="InterPro" id="IPR007274">
    <property type="entry name" value="Cop_transporter"/>
</dbReference>
<keyword evidence="1 4" id="KW-0812">Transmembrane</keyword>
<reference evidence="5 6" key="1">
    <citation type="journal article" date="2014" name="BMC Genomics">
        <title>Comparative genome sequencing reveals chemotype-specific gene clusters in the toxigenic black mold Stachybotrys.</title>
        <authorList>
            <person name="Semeiks J."/>
            <person name="Borek D."/>
            <person name="Otwinowski Z."/>
            <person name="Grishin N.V."/>
        </authorList>
    </citation>
    <scope>NUCLEOTIDE SEQUENCE [LARGE SCALE GENOMIC DNA]</scope>
    <source>
        <strain evidence="6">CBS 109288 / IBT 7711</strain>
    </source>
</reference>
<dbReference type="HOGENOM" id="CLU_2741709_0_0_1"/>
<dbReference type="AlphaFoldDB" id="A0A084BBM5"/>
<keyword evidence="3 4" id="KW-0472">Membrane</keyword>